<evidence type="ECO:0000256" key="1">
    <source>
        <dbReference type="ARBA" id="ARBA00004406"/>
    </source>
</evidence>
<evidence type="ECO:0000313" key="9">
    <source>
        <dbReference type="EMBL" id="KAK6950012.1"/>
    </source>
</evidence>
<evidence type="ECO:0000256" key="3">
    <source>
        <dbReference type="ARBA" id="ARBA00011396"/>
    </source>
</evidence>
<proteinExistence type="inferred from homology"/>
<comment type="similarity">
    <text evidence="2">Belongs to the ERF4 family.</text>
</comment>
<feature type="region of interest" description="Disordered" evidence="7">
    <location>
        <begin position="274"/>
        <end position="320"/>
    </location>
</feature>
<comment type="subcellular location">
    <subcellularLocation>
        <location evidence="1">Endoplasmic reticulum membrane</location>
        <topology evidence="1">Peripheral membrane protein</topology>
    </subcellularLocation>
</comment>
<protein>
    <recommendedName>
        <fullName evidence="4">Ras modification protein ERF4</fullName>
    </recommendedName>
</protein>
<evidence type="ECO:0000256" key="7">
    <source>
        <dbReference type="SAM" id="MobiDB-lite"/>
    </source>
</evidence>
<feature type="region of interest" description="Disordered" evidence="7">
    <location>
        <begin position="181"/>
        <end position="237"/>
    </location>
</feature>
<comment type="caution">
    <text evidence="9">The sequence shown here is derived from an EMBL/GenBank/DDBJ whole genome shotgun (WGS) entry which is preliminary data.</text>
</comment>
<evidence type="ECO:0000256" key="4">
    <source>
        <dbReference type="ARBA" id="ARBA00018463"/>
    </source>
</evidence>
<feature type="domain" description="Golgin subfamily A member 7/ERF4" evidence="8">
    <location>
        <begin position="440"/>
        <end position="564"/>
    </location>
</feature>
<feature type="region of interest" description="Disordered" evidence="7">
    <location>
        <begin position="106"/>
        <end position="125"/>
    </location>
</feature>
<dbReference type="GO" id="GO:0005789">
    <property type="term" value="C:endoplasmic reticulum membrane"/>
    <property type="evidence" value="ECO:0007669"/>
    <property type="project" value="UniProtKB-SubCell"/>
</dbReference>
<gene>
    <name evidence="9" type="ORF">Daesc_008335</name>
</gene>
<organism evidence="9 10">
    <name type="scientific">Daldinia eschscholtzii</name>
    <dbReference type="NCBI Taxonomy" id="292717"/>
    <lineage>
        <taxon>Eukaryota</taxon>
        <taxon>Fungi</taxon>
        <taxon>Dikarya</taxon>
        <taxon>Ascomycota</taxon>
        <taxon>Pezizomycotina</taxon>
        <taxon>Sordariomycetes</taxon>
        <taxon>Xylariomycetidae</taxon>
        <taxon>Xylariales</taxon>
        <taxon>Hypoxylaceae</taxon>
        <taxon>Daldinia</taxon>
    </lineage>
</organism>
<evidence type="ECO:0000313" key="10">
    <source>
        <dbReference type="Proteomes" id="UP001369815"/>
    </source>
</evidence>
<dbReference type="Pfam" id="PF10256">
    <property type="entry name" value="Erf4"/>
    <property type="match status" value="1"/>
</dbReference>
<accession>A0AAX6MCT6</accession>
<keyword evidence="10" id="KW-1185">Reference proteome</keyword>
<dbReference type="InterPro" id="IPR019383">
    <property type="entry name" value="Golgin_A_7/ERF4"/>
</dbReference>
<feature type="compositionally biased region" description="Polar residues" evidence="7">
    <location>
        <begin position="106"/>
        <end position="118"/>
    </location>
</feature>
<evidence type="ECO:0000259" key="8">
    <source>
        <dbReference type="Pfam" id="PF10256"/>
    </source>
</evidence>
<dbReference type="AlphaFoldDB" id="A0AAX6MCT6"/>
<feature type="compositionally biased region" description="Basic residues" evidence="7">
    <location>
        <begin position="311"/>
        <end position="320"/>
    </location>
</feature>
<dbReference type="Proteomes" id="UP001369815">
    <property type="component" value="Unassembled WGS sequence"/>
</dbReference>
<feature type="compositionally biased region" description="Basic residues" evidence="7">
    <location>
        <begin position="204"/>
        <end position="213"/>
    </location>
</feature>
<sequence>MSMPLQCSMLALEAPNYYRKVSERQYYQHDQHYQQHPRYPHPCPVQPLAAAFWLVSPSPAESSLDSIPFGRSGRQGGHFFFSSPTASHADIRSANPLPTALDAQQTNVPVDSPSQQPEYPTVTAPDPAVVVTAQQRQSTNPRRNLLATGPPGPFDRIPQSPFHNRTAANNSTSFYRLPLRFGPGRLWNPTNSTPRVPPSETPRRPRQSRKRRPSTPPPPSVPVNHPAIEVSSDPSEPIGFGAGDYPLLLLHDKSARTSPHLEGRASFDKRISLPPSLRASYDGKRISIPPQETEAGPSEPKPKTERPKFPALRKRGQSVTKRARAISFGLVRPDTAESSNQKLDKGKGKAVMSPIGNDDPKRSFSKDLERGPSVLGHRHNGSNVSLPPGIGSAISSSDSSIVGDPDQPDLGEEWGPQHPCYPHLNPHVPINSPEYSSTRIIRIRRDWLVEGDLAPTFSNLYPEILDPAGVSEQEFRRVIEKLNGELVPIFSPYNWRNILDGVLGLLTGWLWDDLGLTHTKIRLRHLEDWIEQWNKEMEKTVGSDENTIPPKIISLRRTGYMNLDFQIPDPEIAPASSEASGSRSGPNLPAEPKPAVLPESPIEA</sequence>
<dbReference type="PANTHER" id="PTHR13254:SF0">
    <property type="entry name" value="GOLGIN SUBFAMILY A MEMBER 7_ERF4 DOMAIN-CONTAINING PROTEIN"/>
    <property type="match status" value="1"/>
</dbReference>
<comment type="subunit">
    <text evidence="3">Interacts with ERF2.</text>
</comment>
<reference evidence="9 10" key="1">
    <citation type="journal article" date="2024" name="Front Chem Biol">
        <title>Unveiling the potential of Daldinia eschscholtzii MFLUCC 19-0629 through bioactivity and bioinformatics studies for enhanced sustainable agriculture production.</title>
        <authorList>
            <person name="Brooks S."/>
            <person name="Weaver J.A."/>
            <person name="Klomchit A."/>
            <person name="Alharthi S.A."/>
            <person name="Onlamun T."/>
            <person name="Nurani R."/>
            <person name="Vong T.K."/>
            <person name="Alberti F."/>
            <person name="Greco C."/>
        </authorList>
    </citation>
    <scope>NUCLEOTIDE SEQUENCE [LARGE SCALE GENOMIC DNA]</scope>
    <source>
        <strain evidence="9">MFLUCC 19-0629</strain>
    </source>
</reference>
<dbReference type="GO" id="GO:0006612">
    <property type="term" value="P:protein targeting to membrane"/>
    <property type="evidence" value="ECO:0007669"/>
    <property type="project" value="TreeGrafter"/>
</dbReference>
<feature type="region of interest" description="Disordered" evidence="7">
    <location>
        <begin position="568"/>
        <end position="604"/>
    </location>
</feature>
<keyword evidence="6" id="KW-0472">Membrane</keyword>
<evidence type="ECO:0000256" key="2">
    <source>
        <dbReference type="ARBA" id="ARBA00007732"/>
    </source>
</evidence>
<dbReference type="PANTHER" id="PTHR13254">
    <property type="entry name" value="GOLGI AUTOANTIGEN, GOLGIN SUBFAMILY A, 7"/>
    <property type="match status" value="1"/>
</dbReference>
<dbReference type="GO" id="GO:0031211">
    <property type="term" value="C:endoplasmic reticulum palmitoyltransferase complex"/>
    <property type="evidence" value="ECO:0007669"/>
    <property type="project" value="TreeGrafter"/>
</dbReference>
<feature type="region of interest" description="Disordered" evidence="7">
    <location>
        <begin position="132"/>
        <end position="169"/>
    </location>
</feature>
<evidence type="ECO:0000256" key="5">
    <source>
        <dbReference type="ARBA" id="ARBA00022824"/>
    </source>
</evidence>
<name>A0AAX6MCT6_9PEZI</name>
<dbReference type="EMBL" id="JBANMG010000008">
    <property type="protein sequence ID" value="KAK6950012.1"/>
    <property type="molecule type" value="Genomic_DNA"/>
</dbReference>
<keyword evidence="5" id="KW-0256">Endoplasmic reticulum</keyword>
<feature type="region of interest" description="Disordered" evidence="7">
    <location>
        <begin position="332"/>
        <end position="364"/>
    </location>
</feature>
<evidence type="ECO:0000256" key="6">
    <source>
        <dbReference type="ARBA" id="ARBA00023136"/>
    </source>
</evidence>
<dbReference type="InterPro" id="IPR051371">
    <property type="entry name" value="Ras_palmitoyltransferase"/>
</dbReference>